<dbReference type="AlphaFoldDB" id="A0A9P4QXV9"/>
<organism evidence="3 4">
    <name type="scientific">Polyplosphaeria fusca</name>
    <dbReference type="NCBI Taxonomy" id="682080"/>
    <lineage>
        <taxon>Eukaryota</taxon>
        <taxon>Fungi</taxon>
        <taxon>Dikarya</taxon>
        <taxon>Ascomycota</taxon>
        <taxon>Pezizomycotina</taxon>
        <taxon>Dothideomycetes</taxon>
        <taxon>Pleosporomycetidae</taxon>
        <taxon>Pleosporales</taxon>
        <taxon>Tetraplosphaeriaceae</taxon>
        <taxon>Polyplosphaeria</taxon>
    </lineage>
</organism>
<feature type="region of interest" description="Disordered" evidence="1">
    <location>
        <begin position="1"/>
        <end position="205"/>
    </location>
</feature>
<comment type="caution">
    <text evidence="3">The sequence shown here is derived from an EMBL/GenBank/DDBJ whole genome shotgun (WGS) entry which is preliminary data.</text>
</comment>
<feature type="compositionally biased region" description="Basic and acidic residues" evidence="1">
    <location>
        <begin position="1"/>
        <end position="10"/>
    </location>
</feature>
<dbReference type="Gene3D" id="2.30.30.1060">
    <property type="match status" value="1"/>
</dbReference>
<evidence type="ECO:0000256" key="1">
    <source>
        <dbReference type="SAM" id="MobiDB-lite"/>
    </source>
</evidence>
<protein>
    <recommendedName>
        <fullName evidence="2">Hypervirulence associated protein TUDOR domain-containing protein</fullName>
    </recommendedName>
</protein>
<evidence type="ECO:0000259" key="2">
    <source>
        <dbReference type="Pfam" id="PF11160"/>
    </source>
</evidence>
<reference evidence="3" key="1">
    <citation type="journal article" date="2020" name="Stud. Mycol.">
        <title>101 Dothideomycetes genomes: a test case for predicting lifestyles and emergence of pathogens.</title>
        <authorList>
            <person name="Haridas S."/>
            <person name="Albert R."/>
            <person name="Binder M."/>
            <person name="Bloem J."/>
            <person name="Labutti K."/>
            <person name="Salamov A."/>
            <person name="Andreopoulos B."/>
            <person name="Baker S."/>
            <person name="Barry K."/>
            <person name="Bills G."/>
            <person name="Bluhm B."/>
            <person name="Cannon C."/>
            <person name="Castanera R."/>
            <person name="Culley D."/>
            <person name="Daum C."/>
            <person name="Ezra D."/>
            <person name="Gonzalez J."/>
            <person name="Henrissat B."/>
            <person name="Kuo A."/>
            <person name="Liang C."/>
            <person name="Lipzen A."/>
            <person name="Lutzoni F."/>
            <person name="Magnuson J."/>
            <person name="Mondo S."/>
            <person name="Nolan M."/>
            <person name="Ohm R."/>
            <person name="Pangilinan J."/>
            <person name="Park H.-J."/>
            <person name="Ramirez L."/>
            <person name="Alfaro M."/>
            <person name="Sun H."/>
            <person name="Tritt A."/>
            <person name="Yoshinaga Y."/>
            <person name="Zwiers L.-H."/>
            <person name="Turgeon B."/>
            <person name="Goodwin S."/>
            <person name="Spatafora J."/>
            <person name="Crous P."/>
            <person name="Grigoriev I."/>
        </authorList>
    </citation>
    <scope>NUCLEOTIDE SEQUENCE</scope>
    <source>
        <strain evidence="3">CBS 125425</strain>
    </source>
</reference>
<dbReference type="Proteomes" id="UP000799444">
    <property type="component" value="Unassembled WGS sequence"/>
</dbReference>
<gene>
    <name evidence="3" type="ORF">EJ04DRAFT_513348</name>
</gene>
<feature type="domain" description="Hypervirulence associated protein TUDOR" evidence="2">
    <location>
        <begin position="203"/>
        <end position="261"/>
    </location>
</feature>
<feature type="compositionally biased region" description="Basic and acidic residues" evidence="1">
    <location>
        <begin position="20"/>
        <end position="59"/>
    </location>
</feature>
<name>A0A9P4QXV9_9PLEO</name>
<dbReference type="InterPro" id="IPR021331">
    <property type="entry name" value="Hva1_TUDOR"/>
</dbReference>
<dbReference type="Pfam" id="PF11160">
    <property type="entry name" value="Hva1_TUDOR"/>
    <property type="match status" value="1"/>
</dbReference>
<dbReference type="EMBL" id="ML996164">
    <property type="protein sequence ID" value="KAF2733253.1"/>
    <property type="molecule type" value="Genomic_DNA"/>
</dbReference>
<dbReference type="OrthoDB" id="3360421at2759"/>
<accession>A0A9P4QXV9</accession>
<feature type="compositionally biased region" description="Polar residues" evidence="1">
    <location>
        <begin position="152"/>
        <end position="162"/>
    </location>
</feature>
<evidence type="ECO:0000313" key="4">
    <source>
        <dbReference type="Proteomes" id="UP000799444"/>
    </source>
</evidence>
<feature type="compositionally biased region" description="Basic and acidic residues" evidence="1">
    <location>
        <begin position="98"/>
        <end position="137"/>
    </location>
</feature>
<feature type="compositionally biased region" description="Basic and acidic residues" evidence="1">
    <location>
        <begin position="70"/>
        <end position="85"/>
    </location>
</feature>
<sequence length="264" mass="29663">MASEYKKRGGDYNTDEQDKDESQKNLDKWTEEDWQTKEGDGNAKKENGTEKRYLPKKAWEQMSEEEKQETDEKKQRESKKGRQHVENTPQAKSAKKNGTKEKTEGANDCAQHWEDAVQLRDGQEAYDSFKDDEKTDGEGSQQTESENDRGSASDQSGDQGKQQTKKRGRGANQKGSSKRQKNGGDKYKANGAAGDKTRVPQEGQKVQWKALPGMVDGEVVEVVYEEKTVEGKKVKGSKEDPRIVLKSSSSGKIAVHKPEAVYFH</sequence>
<evidence type="ECO:0000313" key="3">
    <source>
        <dbReference type="EMBL" id="KAF2733253.1"/>
    </source>
</evidence>
<keyword evidence="4" id="KW-1185">Reference proteome</keyword>
<proteinExistence type="predicted"/>